<protein>
    <submittedName>
        <fullName evidence="2">Sugar ABC transporter substrate-binding protein</fullName>
    </submittedName>
</protein>
<dbReference type="PANTHER" id="PTHR43649:SF12">
    <property type="entry name" value="DIACETYLCHITOBIOSE BINDING PROTEIN DASA"/>
    <property type="match status" value="1"/>
</dbReference>
<dbReference type="SUPFAM" id="SSF53850">
    <property type="entry name" value="Periplasmic binding protein-like II"/>
    <property type="match status" value="1"/>
</dbReference>
<dbReference type="Proteomes" id="UP000289856">
    <property type="component" value="Chromosome"/>
</dbReference>
<dbReference type="InterPro" id="IPR050490">
    <property type="entry name" value="Bact_solute-bd_prot1"/>
</dbReference>
<dbReference type="InterPro" id="IPR006059">
    <property type="entry name" value="SBP"/>
</dbReference>
<keyword evidence="3" id="KW-1185">Reference proteome</keyword>
<dbReference type="AlphaFoldDB" id="A0A3T1D170"/>
<evidence type="ECO:0000313" key="2">
    <source>
        <dbReference type="EMBL" id="BBI31862.1"/>
    </source>
</evidence>
<reference evidence="2 3" key="1">
    <citation type="submission" date="2019-01" db="EMBL/GenBank/DDBJ databases">
        <title>Complete genome sequence of Cohnella hallensis HS21 isolated from Korean fir (Abies koreana) rhizospheric soil.</title>
        <authorList>
            <person name="Jiang L."/>
            <person name="Kang S.W."/>
            <person name="Kim S."/>
            <person name="Jung J."/>
            <person name="Kim C.Y."/>
            <person name="Kim D.H."/>
            <person name="Kim S.W."/>
            <person name="Lee J."/>
        </authorList>
    </citation>
    <scope>NUCLEOTIDE SEQUENCE [LARGE SCALE GENOMIC DNA]</scope>
    <source>
        <strain evidence="2 3">HS21</strain>
    </source>
</reference>
<evidence type="ECO:0000256" key="1">
    <source>
        <dbReference type="SAM" id="SignalP"/>
    </source>
</evidence>
<dbReference type="Gene3D" id="3.40.190.10">
    <property type="entry name" value="Periplasmic binding protein-like II"/>
    <property type="match status" value="1"/>
</dbReference>
<name>A0A3T1D170_9BACL</name>
<accession>A0A3T1D170</accession>
<dbReference type="PROSITE" id="PS51257">
    <property type="entry name" value="PROKAR_LIPOPROTEIN"/>
    <property type="match status" value="1"/>
</dbReference>
<feature type="signal peptide" evidence="1">
    <location>
        <begin position="1"/>
        <end position="23"/>
    </location>
</feature>
<dbReference type="EMBL" id="AP019400">
    <property type="protein sequence ID" value="BBI31862.1"/>
    <property type="molecule type" value="Genomic_DNA"/>
</dbReference>
<sequence length="437" mass="48991">MRMKKFLAISMLTIMAWSSSGCSDNKEYSKAVEIHFQVFYPENHPFFADGKLVKAAENFHKLNPDIKVIIDYLESNEAMALTDNDTKLLESDKPQDIVPFAINKLGLAEQNGWLRDMSSLVSLSGPGQMDINQTILEAGTINGKLLLLPYAVNPRVILYNKDIFDKARIPYPQEEWTWEQFRDISKKIKPSIGSGSVLPYEPLTFDVLMASTGKGILSPSGDTSVGYLDSPEAVRTIQWLNQYYQDNVDELHKLSPKSNSDALDGFVDYSTGMILNSAFSKFYSFEGTNKDKLGIASLPYFEAGKRANAIGFSTIGISQKSQHPQEAWAFIEYLTLTNNEDSIQFSDTILTSAKVAEAAGQTTDPSKSVALKEMDYVVKSSSEANQFFTQAWNKELTAQFQELLRTEDHNIPARLHELALALDKELNRLKTIDEQLE</sequence>
<gene>
    <name evidence="2" type="ORF">KCTCHS21_12610</name>
</gene>
<feature type="chain" id="PRO_5039574362" evidence="1">
    <location>
        <begin position="24"/>
        <end position="437"/>
    </location>
</feature>
<dbReference type="Pfam" id="PF01547">
    <property type="entry name" value="SBP_bac_1"/>
    <property type="match status" value="1"/>
</dbReference>
<dbReference type="PANTHER" id="PTHR43649">
    <property type="entry name" value="ARABINOSE-BINDING PROTEIN-RELATED"/>
    <property type="match status" value="1"/>
</dbReference>
<proteinExistence type="predicted"/>
<organism evidence="2 3">
    <name type="scientific">Cohnella abietis</name>
    <dbReference type="NCBI Taxonomy" id="2507935"/>
    <lineage>
        <taxon>Bacteria</taxon>
        <taxon>Bacillati</taxon>
        <taxon>Bacillota</taxon>
        <taxon>Bacilli</taxon>
        <taxon>Bacillales</taxon>
        <taxon>Paenibacillaceae</taxon>
        <taxon>Cohnella</taxon>
    </lineage>
</organism>
<keyword evidence="1" id="KW-0732">Signal</keyword>
<evidence type="ECO:0000313" key="3">
    <source>
        <dbReference type="Proteomes" id="UP000289856"/>
    </source>
</evidence>
<dbReference type="KEGG" id="cohn:KCTCHS21_12610"/>